<name>A0A1I5CYC1_9HYPH</name>
<evidence type="ECO:0000313" key="3">
    <source>
        <dbReference type="Proteomes" id="UP000199236"/>
    </source>
</evidence>
<accession>A0A1I5CYC1</accession>
<evidence type="ECO:0000256" key="1">
    <source>
        <dbReference type="SAM" id="MobiDB-lite"/>
    </source>
</evidence>
<keyword evidence="3" id="KW-1185">Reference proteome</keyword>
<organism evidence="2 3">
    <name type="scientific">Cohaesibacter marisflavi</name>
    <dbReference type="NCBI Taxonomy" id="655353"/>
    <lineage>
        <taxon>Bacteria</taxon>
        <taxon>Pseudomonadati</taxon>
        <taxon>Pseudomonadota</taxon>
        <taxon>Alphaproteobacteria</taxon>
        <taxon>Hyphomicrobiales</taxon>
        <taxon>Cohaesibacteraceae</taxon>
    </lineage>
</organism>
<evidence type="ECO:0000313" key="2">
    <source>
        <dbReference type="EMBL" id="SFN91631.1"/>
    </source>
</evidence>
<dbReference type="AlphaFoldDB" id="A0A1I5CYC1"/>
<proteinExistence type="predicted"/>
<sequence>MSLLASRLRGQLHVQPSARTLQCAKKPGPSHREEIKPRPDDPVKNSLLNLAKISGEAGAIIRRTMEAGLLGAGNLIGTGNGNIMTILQKNCFNHRTATAAFGLTAAPLIDLVGMDRGVRILFGKPVRYLENLMIGNFVTVANEHQRPVYCWRIACACRVQCHIGSMVAIGK</sequence>
<dbReference type="Proteomes" id="UP000199236">
    <property type="component" value="Unassembled WGS sequence"/>
</dbReference>
<feature type="region of interest" description="Disordered" evidence="1">
    <location>
        <begin position="22"/>
        <end position="42"/>
    </location>
</feature>
<dbReference type="STRING" id="655353.SAMN04488056_102391"/>
<protein>
    <submittedName>
        <fullName evidence="2">Uncharacterized protein</fullName>
    </submittedName>
</protein>
<feature type="compositionally biased region" description="Basic and acidic residues" evidence="1">
    <location>
        <begin position="30"/>
        <end position="42"/>
    </location>
</feature>
<reference evidence="2 3" key="1">
    <citation type="submission" date="2016-10" db="EMBL/GenBank/DDBJ databases">
        <authorList>
            <person name="de Groot N.N."/>
        </authorList>
    </citation>
    <scope>NUCLEOTIDE SEQUENCE [LARGE SCALE GENOMIC DNA]</scope>
    <source>
        <strain evidence="2 3">CGMCC 1.9157</strain>
    </source>
</reference>
<gene>
    <name evidence="2" type="ORF">SAMN04488056_102391</name>
</gene>
<dbReference type="EMBL" id="FOVR01000002">
    <property type="protein sequence ID" value="SFN91631.1"/>
    <property type="molecule type" value="Genomic_DNA"/>
</dbReference>